<accession>A0A1M4SEZ1</accession>
<evidence type="ECO:0000313" key="2">
    <source>
        <dbReference type="Proteomes" id="UP000184462"/>
    </source>
</evidence>
<dbReference type="EMBL" id="FQTW01000001">
    <property type="protein sequence ID" value="SHE30766.1"/>
    <property type="molecule type" value="Genomic_DNA"/>
</dbReference>
<keyword evidence="2" id="KW-1185">Reference proteome</keyword>
<reference evidence="1 2" key="1">
    <citation type="submission" date="2016-11" db="EMBL/GenBank/DDBJ databases">
        <authorList>
            <person name="Jaros S."/>
            <person name="Januszkiewicz K."/>
            <person name="Wedrychowicz H."/>
        </authorList>
    </citation>
    <scope>NUCLEOTIDE SEQUENCE [LARGE SCALE GENOMIC DNA]</scope>
    <source>
        <strain evidence="1 2">DSM 25661</strain>
    </source>
</reference>
<dbReference type="GO" id="GO:0016491">
    <property type="term" value="F:oxidoreductase activity"/>
    <property type="evidence" value="ECO:0007669"/>
    <property type="project" value="InterPro"/>
</dbReference>
<sequence>MSLDDKKKALIDLSQFLQNHINEVKNNSEIDLHHKLNEAIELSQQHNAWFTKSFIYKSLNNWSKALNEDGLTSWFSSYDVESLNLNTKTIAIICAGNIPLVGFHDCLCGLITGHNLIIKYSSKDQFLLRFMVDFLINTGAFSSQVKFTDGQLNNFDAVIATGSNNTSRYFEYYFRNKASIIRKNRNSAAVITGEETSTELQQLGHDVFSYFGLGCRNVSKLYVPKNYDFKHFFESIYPFSDVINHHKYANNYDYNKAVYLMSDIKLFDNNFLILKHDTGLSSPIACLFYEYYSDKNQLIEELTQKESQLQCVVGNTTSCNVKFGETQCPELWDYADGIDTMNFLLNL</sequence>
<organism evidence="1 2">
    <name type="scientific">Psychroflexus salarius</name>
    <dbReference type="NCBI Taxonomy" id="1155689"/>
    <lineage>
        <taxon>Bacteria</taxon>
        <taxon>Pseudomonadati</taxon>
        <taxon>Bacteroidota</taxon>
        <taxon>Flavobacteriia</taxon>
        <taxon>Flavobacteriales</taxon>
        <taxon>Flavobacteriaceae</taxon>
        <taxon>Psychroflexus</taxon>
    </lineage>
</organism>
<dbReference type="AlphaFoldDB" id="A0A1M4SEZ1"/>
<proteinExistence type="predicted"/>
<dbReference type="STRING" id="1155689.SAMN05444278_101123"/>
<dbReference type="OrthoDB" id="1522941at2"/>
<dbReference type="InterPro" id="IPR016161">
    <property type="entry name" value="Ald_DH/histidinol_DH"/>
</dbReference>
<dbReference type="RefSeq" id="WP_073190562.1">
    <property type="nucleotide sequence ID" value="NZ_FQTW01000001.1"/>
</dbReference>
<gene>
    <name evidence="1" type="ORF">SAMN05444278_101123</name>
</gene>
<protein>
    <submittedName>
        <fullName evidence="1">Acyl-CoA reductase (LuxC)</fullName>
    </submittedName>
</protein>
<dbReference type="Proteomes" id="UP000184462">
    <property type="component" value="Unassembled WGS sequence"/>
</dbReference>
<dbReference type="SUPFAM" id="SSF53720">
    <property type="entry name" value="ALDH-like"/>
    <property type="match status" value="1"/>
</dbReference>
<evidence type="ECO:0000313" key="1">
    <source>
        <dbReference type="EMBL" id="SHE30766.1"/>
    </source>
</evidence>
<name>A0A1M4SEZ1_9FLAO</name>